<dbReference type="Proteomes" id="UP000231791">
    <property type="component" value="Chromosome"/>
</dbReference>
<evidence type="ECO:0000256" key="1">
    <source>
        <dbReference type="SAM" id="MobiDB-lite"/>
    </source>
</evidence>
<organism evidence="3 4">
    <name type="scientific">Streptomyces lavendulae subsp. lavendulae</name>
    <dbReference type="NCBI Taxonomy" id="58340"/>
    <lineage>
        <taxon>Bacteria</taxon>
        <taxon>Bacillati</taxon>
        <taxon>Actinomycetota</taxon>
        <taxon>Actinomycetes</taxon>
        <taxon>Kitasatosporales</taxon>
        <taxon>Streptomycetaceae</taxon>
        <taxon>Streptomyces</taxon>
    </lineage>
</organism>
<dbReference type="GeneID" id="49383039"/>
<dbReference type="OrthoDB" id="4241909at2"/>
<feature type="transmembrane region" description="Helical" evidence="2">
    <location>
        <begin position="146"/>
        <end position="166"/>
    </location>
</feature>
<dbReference type="RefSeq" id="WP_037687869.1">
    <property type="nucleotide sequence ID" value="NZ_CP024985.1"/>
</dbReference>
<feature type="compositionally biased region" description="Low complexity" evidence="1">
    <location>
        <begin position="267"/>
        <end position="282"/>
    </location>
</feature>
<feature type="region of interest" description="Disordered" evidence="1">
    <location>
        <begin position="253"/>
        <end position="282"/>
    </location>
</feature>
<keyword evidence="4" id="KW-1185">Reference proteome</keyword>
<feature type="compositionally biased region" description="Low complexity" evidence="1">
    <location>
        <begin position="327"/>
        <end position="367"/>
    </location>
</feature>
<dbReference type="EMBL" id="CP024985">
    <property type="protein sequence ID" value="ATZ23843.1"/>
    <property type="molecule type" value="Genomic_DNA"/>
</dbReference>
<sequence>MNTVAIAVWAAVLGSSALLLRALFRARPRVPGASPTLHDLSEAAFLAGGPGTVVDAALVSLLGDGRLAGGGPGIVQARPGALGTDPAERAVLLALRQAPSGWLYQVRYAAMLDPAVQETGDGLAARGLIAPPGTGRGLRRWGMVQALVCGMLVPVSLPLTFVAWALDPAPQVPFILKVLPALLAGIAVGVMCAKRAGRRITPAGRAALAGMRARYAGDPAEHVQTALFGLRGLRDPDLRGKLLPAARSTRLAAAQARARTSTRSHGSRTSYASSASSSSSSSSADVLPVLWCAAGDGGSSGGSGGCGSSGSGCGGSSGSSCGGGSSCGSSGSSCSGSSSSCGGSSSSSCSGSSSSCGSSSSSCGSSS</sequence>
<keyword evidence="2" id="KW-1133">Transmembrane helix</keyword>
<evidence type="ECO:0000313" key="4">
    <source>
        <dbReference type="Proteomes" id="UP000231791"/>
    </source>
</evidence>
<dbReference type="AlphaFoldDB" id="A0A2K8PDN3"/>
<reference evidence="3 4" key="1">
    <citation type="submission" date="2017-11" db="EMBL/GenBank/DDBJ databases">
        <title>Complete genome sequence of Streptomyces lavendulae subsp. lavendulae CCM 3239 (formerly 'Streptomyces aureofaciens CCM 3239'), the producer of the angucycline-type antibiotic auricin.</title>
        <authorList>
            <person name="Busche T."/>
            <person name="Novakova R."/>
            <person name="Al'Dilaimi A."/>
            <person name="Homerova D."/>
            <person name="Feckova L."/>
            <person name="Rezuchova B."/>
            <person name="Mingyar E."/>
            <person name="Csolleiova D."/>
            <person name="Bekeova C."/>
            <person name="Winkler A."/>
            <person name="Sevcikova B."/>
            <person name="Kalinowski J."/>
            <person name="Kormanec J."/>
            <person name="Ruckert C."/>
        </authorList>
    </citation>
    <scope>NUCLEOTIDE SEQUENCE [LARGE SCALE GENOMIC DNA]</scope>
    <source>
        <strain evidence="3 4">CCM 3239</strain>
    </source>
</reference>
<feature type="transmembrane region" description="Helical" evidence="2">
    <location>
        <begin position="6"/>
        <end position="24"/>
    </location>
</feature>
<proteinExistence type="predicted"/>
<feature type="compositionally biased region" description="Gly residues" evidence="1">
    <location>
        <begin position="313"/>
        <end position="326"/>
    </location>
</feature>
<dbReference type="NCBIfam" id="TIGR04222">
    <property type="entry name" value="near_uncomplex"/>
    <property type="match status" value="1"/>
</dbReference>
<evidence type="ECO:0000313" key="3">
    <source>
        <dbReference type="EMBL" id="ATZ23843.1"/>
    </source>
</evidence>
<feature type="transmembrane region" description="Helical" evidence="2">
    <location>
        <begin position="172"/>
        <end position="193"/>
    </location>
</feature>
<dbReference type="InterPro" id="IPR026467">
    <property type="entry name" value="Ser/Gly_Cys_C_dom"/>
</dbReference>
<accession>A0A2K8PDN3</accession>
<feature type="region of interest" description="Disordered" evidence="1">
    <location>
        <begin position="313"/>
        <end position="367"/>
    </location>
</feature>
<name>A0A2K8PDN3_STRLA</name>
<keyword evidence="2" id="KW-0472">Membrane</keyword>
<dbReference type="KEGG" id="slx:SLAV_09875"/>
<gene>
    <name evidence="3" type="ORF">SLAV_09875</name>
</gene>
<evidence type="ECO:0000256" key="2">
    <source>
        <dbReference type="SAM" id="Phobius"/>
    </source>
</evidence>
<keyword evidence="2" id="KW-0812">Transmembrane</keyword>
<protein>
    <submittedName>
        <fullName evidence="3">Uncharacterized protein</fullName>
    </submittedName>
</protein>